<evidence type="ECO:0000256" key="4">
    <source>
        <dbReference type="PROSITE-ProRule" id="PRU00042"/>
    </source>
</evidence>
<keyword evidence="1" id="KW-0479">Metal-binding</keyword>
<dbReference type="InterPro" id="IPR013087">
    <property type="entry name" value="Znf_C2H2_type"/>
</dbReference>
<name>A0A564Y4B0_HYMDI</name>
<dbReference type="PRINTS" id="PR00625">
    <property type="entry name" value="JDOMAIN"/>
</dbReference>
<dbReference type="InterPro" id="IPR003604">
    <property type="entry name" value="Matrin/U1-like-C_Znf_C2H2"/>
</dbReference>
<dbReference type="PANTHER" id="PTHR44029">
    <property type="entry name" value="DNAJ HOMOLOG SUBFAMILY C MEMBER 21"/>
    <property type="match status" value="1"/>
</dbReference>
<evidence type="ECO:0000259" key="8">
    <source>
        <dbReference type="PROSITE" id="PS50157"/>
    </source>
</evidence>
<evidence type="ECO:0000256" key="2">
    <source>
        <dbReference type="ARBA" id="ARBA00022771"/>
    </source>
</evidence>
<evidence type="ECO:0000256" key="1">
    <source>
        <dbReference type="ARBA" id="ARBA00022723"/>
    </source>
</evidence>
<dbReference type="InterPro" id="IPR054076">
    <property type="entry name" value="ZUO1-like_ZHD"/>
</dbReference>
<dbReference type="SUPFAM" id="SSF46565">
    <property type="entry name" value="Chaperone J-domain"/>
    <property type="match status" value="1"/>
</dbReference>
<organism evidence="9 10">
    <name type="scientific">Hymenolepis diminuta</name>
    <name type="common">Rat tapeworm</name>
    <dbReference type="NCBI Taxonomy" id="6216"/>
    <lineage>
        <taxon>Eukaryota</taxon>
        <taxon>Metazoa</taxon>
        <taxon>Spiralia</taxon>
        <taxon>Lophotrochozoa</taxon>
        <taxon>Platyhelminthes</taxon>
        <taxon>Cestoda</taxon>
        <taxon>Eucestoda</taxon>
        <taxon>Cyclophyllidea</taxon>
        <taxon>Hymenolepididae</taxon>
        <taxon>Hymenolepis</taxon>
    </lineage>
</organism>
<evidence type="ECO:0000259" key="7">
    <source>
        <dbReference type="PROSITE" id="PS50076"/>
    </source>
</evidence>
<gene>
    <name evidence="9" type="ORF">WMSIL1_LOCUS2418</name>
</gene>
<feature type="domain" description="J" evidence="7">
    <location>
        <begin position="3"/>
        <end position="67"/>
    </location>
</feature>
<feature type="region of interest" description="Disordered" evidence="6">
    <location>
        <begin position="291"/>
        <end position="322"/>
    </location>
</feature>
<dbReference type="GO" id="GO:0008270">
    <property type="term" value="F:zinc ion binding"/>
    <property type="evidence" value="ECO:0007669"/>
    <property type="project" value="UniProtKB-KW"/>
</dbReference>
<dbReference type="EMBL" id="CABIJS010000066">
    <property type="protein sequence ID" value="VUZ41648.1"/>
    <property type="molecule type" value="Genomic_DNA"/>
</dbReference>
<keyword evidence="2 4" id="KW-0863">Zinc-finger</keyword>
<dbReference type="PANTHER" id="PTHR44029:SF1">
    <property type="entry name" value="DNAJ HOMOLOG SUBFAMILY C MEMBER 21"/>
    <property type="match status" value="1"/>
</dbReference>
<feature type="region of interest" description="Disordered" evidence="6">
    <location>
        <begin position="401"/>
        <end position="483"/>
    </location>
</feature>
<dbReference type="SMART" id="SM00271">
    <property type="entry name" value="DnaJ"/>
    <property type="match status" value="1"/>
</dbReference>
<dbReference type="PROSITE" id="PS50157">
    <property type="entry name" value="ZINC_FINGER_C2H2_2"/>
    <property type="match status" value="1"/>
</dbReference>
<evidence type="ECO:0008006" key="11">
    <source>
        <dbReference type="Google" id="ProtNLM"/>
    </source>
</evidence>
<dbReference type="InterPro" id="IPR022755">
    <property type="entry name" value="Znf_C2H2_jaz"/>
</dbReference>
<protein>
    <recommendedName>
        <fullName evidence="11">J domain-containing protein</fullName>
    </recommendedName>
</protein>
<sequence>MRCYYDLLGVEKTADTDEIKKAFRKFSLIYHPDKNPAPDATSKFQELQEAYRVLSDTQERAWYDRHRDQILRGGQHSVGGDYTEERLDVFKYFARSCFTDFDDGPNGFYTVFRKVFEDIADEERRASDKFDQADSDEEDTSFPTFGQSDSDYEAVVRLFYAYWEGFSTGKSYSWVEKYDTRRLSSRVERRAAEAENRRLRDAAKKERNEEIRALVAHVRRRDKRVEAERDRVRAAAKEVHEKTREQATKIRKKNIAELEAEWASTMATGGLSSQWESDFQKELDRLEARFSDGSETDSLEAADGDDNSVVDGNTSSVEDYDNDDVEEAQKLYCVWCDKIFISIGAKLNHEASKKHKKQVEMLSAVIEEQMPKESEASEINSEDNTEVNEDHIQVNYTPKQEMKLTKQARKAQRRQQRDVKEEELLEEAISEENPDPSLLKDNPIEPVDHSNFETEMKQAPKEKAAKPKKPRRRRQRAADSEVVEQTVNLEIQEDEEEQKVTIVGFSSNIRSQQASSPQAVSNQSHLCMICNEVFPSKNKLFSHIKETGHAAPKSTSTVTSQKPNKNRKNRRL</sequence>
<dbReference type="Proteomes" id="UP000321570">
    <property type="component" value="Unassembled WGS sequence"/>
</dbReference>
<dbReference type="GO" id="GO:0003676">
    <property type="term" value="F:nucleic acid binding"/>
    <property type="evidence" value="ECO:0007669"/>
    <property type="project" value="InterPro"/>
</dbReference>
<dbReference type="Pfam" id="PF21884">
    <property type="entry name" value="ZUO1-like_ZHD"/>
    <property type="match status" value="1"/>
</dbReference>
<feature type="compositionally biased region" description="Acidic residues" evidence="6">
    <location>
        <begin position="423"/>
        <end position="434"/>
    </location>
</feature>
<dbReference type="CDD" id="cd06257">
    <property type="entry name" value="DnaJ"/>
    <property type="match status" value="1"/>
</dbReference>
<dbReference type="PROSITE" id="PS00028">
    <property type="entry name" value="ZINC_FINGER_C2H2_1"/>
    <property type="match status" value="1"/>
</dbReference>
<keyword evidence="5" id="KW-0175">Coiled coil</keyword>
<feature type="domain" description="C2H2-type" evidence="8">
    <location>
        <begin position="525"/>
        <end position="554"/>
    </location>
</feature>
<dbReference type="PROSITE" id="PS50076">
    <property type="entry name" value="DNAJ_2"/>
    <property type="match status" value="1"/>
</dbReference>
<reference evidence="9 10" key="1">
    <citation type="submission" date="2019-07" db="EMBL/GenBank/DDBJ databases">
        <authorList>
            <person name="Jastrzebski P J."/>
            <person name="Paukszto L."/>
            <person name="Jastrzebski P J."/>
        </authorList>
    </citation>
    <scope>NUCLEOTIDE SEQUENCE [LARGE SCALE GENOMIC DNA]</scope>
    <source>
        <strain evidence="9 10">WMS-il1</strain>
    </source>
</reference>
<dbReference type="SMART" id="SM00355">
    <property type="entry name" value="ZnF_C2H2"/>
    <property type="match status" value="2"/>
</dbReference>
<proteinExistence type="predicted"/>
<feature type="compositionally biased region" description="Basic residues" evidence="6">
    <location>
        <begin position="466"/>
        <end position="475"/>
    </location>
</feature>
<feature type="compositionally biased region" description="Acidic residues" evidence="6">
    <location>
        <begin position="294"/>
        <end position="308"/>
    </location>
</feature>
<feature type="coiled-coil region" evidence="5">
    <location>
        <begin position="189"/>
        <end position="245"/>
    </location>
</feature>
<feature type="compositionally biased region" description="Polar residues" evidence="6">
    <location>
        <begin position="553"/>
        <end position="563"/>
    </location>
</feature>
<feature type="region of interest" description="Disordered" evidence="6">
    <location>
        <begin position="547"/>
        <end position="572"/>
    </location>
</feature>
<dbReference type="Pfam" id="PF00226">
    <property type="entry name" value="DnaJ"/>
    <property type="match status" value="1"/>
</dbReference>
<dbReference type="Pfam" id="PF12171">
    <property type="entry name" value="zf-C2H2_jaz"/>
    <property type="match status" value="1"/>
</dbReference>
<evidence type="ECO:0000256" key="5">
    <source>
        <dbReference type="SAM" id="Coils"/>
    </source>
</evidence>
<evidence type="ECO:0000313" key="10">
    <source>
        <dbReference type="Proteomes" id="UP000321570"/>
    </source>
</evidence>
<dbReference type="GO" id="GO:0005737">
    <property type="term" value="C:cytoplasm"/>
    <property type="evidence" value="ECO:0007669"/>
    <property type="project" value="TreeGrafter"/>
</dbReference>
<dbReference type="InterPro" id="IPR001623">
    <property type="entry name" value="DnaJ_domain"/>
</dbReference>
<keyword evidence="3" id="KW-0862">Zinc</keyword>
<dbReference type="InterPro" id="IPR051964">
    <property type="entry name" value="Chaperone_stress_response"/>
</dbReference>
<dbReference type="InterPro" id="IPR036236">
    <property type="entry name" value="Znf_C2H2_sf"/>
</dbReference>
<dbReference type="InterPro" id="IPR036869">
    <property type="entry name" value="J_dom_sf"/>
</dbReference>
<dbReference type="SUPFAM" id="SSF57667">
    <property type="entry name" value="beta-beta-alpha zinc fingers"/>
    <property type="match status" value="1"/>
</dbReference>
<evidence type="ECO:0000256" key="6">
    <source>
        <dbReference type="SAM" id="MobiDB-lite"/>
    </source>
</evidence>
<feature type="compositionally biased region" description="Basic and acidic residues" evidence="6">
    <location>
        <begin position="442"/>
        <end position="465"/>
    </location>
</feature>
<accession>A0A564Y4B0</accession>
<evidence type="ECO:0000256" key="3">
    <source>
        <dbReference type="ARBA" id="ARBA00022833"/>
    </source>
</evidence>
<keyword evidence="10" id="KW-1185">Reference proteome</keyword>
<dbReference type="Gene3D" id="3.30.160.60">
    <property type="entry name" value="Classic Zinc Finger"/>
    <property type="match status" value="1"/>
</dbReference>
<dbReference type="AlphaFoldDB" id="A0A564Y4B0"/>
<dbReference type="Gene3D" id="1.10.287.110">
    <property type="entry name" value="DnaJ domain"/>
    <property type="match status" value="1"/>
</dbReference>
<dbReference type="SMART" id="SM00451">
    <property type="entry name" value="ZnF_U1"/>
    <property type="match status" value="1"/>
</dbReference>
<evidence type="ECO:0000313" key="9">
    <source>
        <dbReference type="EMBL" id="VUZ41648.1"/>
    </source>
</evidence>